<keyword evidence="2 3" id="KW-0342">GTP-binding</keyword>
<dbReference type="eggNOG" id="KOG0075">
    <property type="taxonomic scope" value="Eukaryota"/>
</dbReference>
<dbReference type="STRING" id="564608.C1MPG7"/>
<evidence type="ECO:0000313" key="6">
    <source>
        <dbReference type="Proteomes" id="UP000001876"/>
    </source>
</evidence>
<dbReference type="RefSeq" id="XP_003057574.1">
    <property type="nucleotide sequence ID" value="XM_003057528.1"/>
</dbReference>
<dbReference type="GO" id="GO:0005525">
    <property type="term" value="F:GTP binding"/>
    <property type="evidence" value="ECO:0007669"/>
    <property type="project" value="UniProtKB-KW"/>
</dbReference>
<proteinExistence type="predicted"/>
<keyword evidence="1 3" id="KW-0547">Nucleotide-binding</keyword>
<dbReference type="OMA" id="PRECKIP"/>
<dbReference type="PANTHER" id="PTHR45732:SF7">
    <property type="entry name" value="ADP-RIBOSYLATION FACTOR-LIKE PROTEIN 8"/>
    <property type="match status" value="1"/>
</dbReference>
<dbReference type="PANTHER" id="PTHR45732">
    <property type="entry name" value="ADP-RIBOSYLATION FACTOR-LIKE PROTEIN 8"/>
    <property type="match status" value="1"/>
</dbReference>
<keyword evidence="6" id="KW-1185">Reference proteome</keyword>
<dbReference type="InterPro" id="IPR027417">
    <property type="entry name" value="P-loop_NTPase"/>
</dbReference>
<evidence type="ECO:0000256" key="3">
    <source>
        <dbReference type="PIRSR" id="PIRSR606689-1"/>
    </source>
</evidence>
<dbReference type="AlphaFoldDB" id="C1MPG7"/>
<dbReference type="PROSITE" id="PS51417">
    <property type="entry name" value="ARF"/>
    <property type="match status" value="1"/>
</dbReference>
<gene>
    <name evidence="5" type="ORF">MICPUCDRAFT_56898</name>
</gene>
<feature type="binding site" evidence="4">
    <location>
        <position position="33"/>
    </location>
    <ligand>
        <name>Mg(2+)</name>
        <dbReference type="ChEBI" id="CHEBI:18420"/>
    </ligand>
</feature>
<dbReference type="SMART" id="SM00177">
    <property type="entry name" value="ARF"/>
    <property type="match status" value="1"/>
</dbReference>
<feature type="binding site" evidence="3">
    <location>
        <begin position="26"/>
        <end position="33"/>
    </location>
    <ligand>
        <name>GTP</name>
        <dbReference type="ChEBI" id="CHEBI:37565"/>
    </ligand>
</feature>
<evidence type="ECO:0000256" key="1">
    <source>
        <dbReference type="ARBA" id="ARBA00022741"/>
    </source>
</evidence>
<keyword evidence="4" id="KW-0460">Magnesium</keyword>
<dbReference type="GeneID" id="9683393"/>
<evidence type="ECO:0000256" key="4">
    <source>
        <dbReference type="PIRSR" id="PIRSR606689-2"/>
    </source>
</evidence>
<sequence>MGPWERLIETVFVRPKRPRVELAVTGLPGAGKTSFAHVLATGSFDPATLPSRAHTYDMTTITKEGFALKVWDVARGGAFQTRWERYCRNCRAVVFVFDASDRDVSHITDAREALHDLMRRSTLHNVPLLVLGNKSDRKNAMTAGECADALRLDDCASVSCARLDGLDYAMDWLAREATPKVKRE</sequence>
<protein>
    <submittedName>
        <fullName evidence="5">Predicted protein</fullName>
    </submittedName>
</protein>
<dbReference type="InterPro" id="IPR006689">
    <property type="entry name" value="Small_GTPase_ARF/SAR"/>
</dbReference>
<evidence type="ECO:0000256" key="2">
    <source>
        <dbReference type="ARBA" id="ARBA00023134"/>
    </source>
</evidence>
<dbReference type="PRINTS" id="PR00449">
    <property type="entry name" value="RASTRNSFRMNG"/>
</dbReference>
<keyword evidence="4" id="KW-0479">Metal-binding</keyword>
<feature type="binding site" evidence="3">
    <location>
        <begin position="133"/>
        <end position="136"/>
    </location>
    <ligand>
        <name>GTP</name>
        <dbReference type="ChEBI" id="CHEBI:37565"/>
    </ligand>
</feature>
<dbReference type="Pfam" id="PF00025">
    <property type="entry name" value="Arf"/>
    <property type="match status" value="1"/>
</dbReference>
<dbReference type="GO" id="GO:0003924">
    <property type="term" value="F:GTPase activity"/>
    <property type="evidence" value="ECO:0007669"/>
    <property type="project" value="InterPro"/>
</dbReference>
<name>C1MPG7_MICPC</name>
<dbReference type="Gene3D" id="3.40.50.300">
    <property type="entry name" value="P-loop containing nucleotide triphosphate hydrolases"/>
    <property type="match status" value="1"/>
</dbReference>
<dbReference type="EMBL" id="GG663738">
    <property type="protein sequence ID" value="EEH57525.1"/>
    <property type="molecule type" value="Genomic_DNA"/>
</dbReference>
<dbReference type="GO" id="GO:0046872">
    <property type="term" value="F:metal ion binding"/>
    <property type="evidence" value="ECO:0007669"/>
    <property type="project" value="UniProtKB-KW"/>
</dbReference>
<dbReference type="SUPFAM" id="SSF52540">
    <property type="entry name" value="P-loop containing nucleoside triphosphate hydrolases"/>
    <property type="match status" value="1"/>
</dbReference>
<organism evidence="6">
    <name type="scientific">Micromonas pusilla (strain CCMP1545)</name>
    <name type="common">Picoplanktonic green alga</name>
    <dbReference type="NCBI Taxonomy" id="564608"/>
    <lineage>
        <taxon>Eukaryota</taxon>
        <taxon>Viridiplantae</taxon>
        <taxon>Chlorophyta</taxon>
        <taxon>Mamiellophyceae</taxon>
        <taxon>Mamiellales</taxon>
        <taxon>Mamiellaceae</taxon>
        <taxon>Micromonas</taxon>
    </lineage>
</organism>
<feature type="binding site" evidence="4">
    <location>
        <position position="51"/>
    </location>
    <ligand>
        <name>Mg(2+)</name>
        <dbReference type="ChEBI" id="CHEBI:18420"/>
    </ligand>
</feature>
<accession>C1MPG7</accession>
<reference evidence="5 6" key="1">
    <citation type="journal article" date="2009" name="Science">
        <title>Green evolution and dynamic adaptations revealed by genomes of the marine picoeukaryotes Micromonas.</title>
        <authorList>
            <person name="Worden A.Z."/>
            <person name="Lee J.H."/>
            <person name="Mock T."/>
            <person name="Rouze P."/>
            <person name="Simmons M.P."/>
            <person name="Aerts A.L."/>
            <person name="Allen A.E."/>
            <person name="Cuvelier M.L."/>
            <person name="Derelle E."/>
            <person name="Everett M.V."/>
            <person name="Foulon E."/>
            <person name="Grimwood J."/>
            <person name="Gundlach H."/>
            <person name="Henrissat B."/>
            <person name="Napoli C."/>
            <person name="McDonald S.M."/>
            <person name="Parker M.S."/>
            <person name="Rombauts S."/>
            <person name="Salamov A."/>
            <person name="Von Dassow P."/>
            <person name="Badger J.H."/>
            <person name="Coutinho P.M."/>
            <person name="Demir E."/>
            <person name="Dubchak I."/>
            <person name="Gentemann C."/>
            <person name="Eikrem W."/>
            <person name="Gready J.E."/>
            <person name="John U."/>
            <person name="Lanier W."/>
            <person name="Lindquist E.A."/>
            <person name="Lucas S."/>
            <person name="Mayer K.F."/>
            <person name="Moreau H."/>
            <person name="Not F."/>
            <person name="Otillar R."/>
            <person name="Panaud O."/>
            <person name="Pangilinan J."/>
            <person name="Paulsen I."/>
            <person name="Piegu B."/>
            <person name="Poliakov A."/>
            <person name="Robbens S."/>
            <person name="Schmutz J."/>
            <person name="Toulza E."/>
            <person name="Wyss T."/>
            <person name="Zelensky A."/>
            <person name="Zhou K."/>
            <person name="Armbrust E.V."/>
            <person name="Bhattacharya D."/>
            <person name="Goodenough U.W."/>
            <person name="Van de Peer Y."/>
            <person name="Grigoriev I.V."/>
        </authorList>
    </citation>
    <scope>NUCLEOTIDE SEQUENCE [LARGE SCALE GENOMIC DNA]</scope>
    <source>
        <strain evidence="5 6">CCMP1545</strain>
    </source>
</reference>
<dbReference type="Proteomes" id="UP000001876">
    <property type="component" value="Unassembled WGS sequence"/>
</dbReference>
<dbReference type="KEGG" id="mpp:MICPUCDRAFT_56898"/>
<dbReference type="OrthoDB" id="2011769at2759"/>
<evidence type="ECO:0000313" key="5">
    <source>
        <dbReference type="EMBL" id="EEH57525.1"/>
    </source>
</evidence>